<evidence type="ECO:0000256" key="3">
    <source>
        <dbReference type="ARBA" id="ARBA00022553"/>
    </source>
</evidence>
<dbReference type="PROSITE" id="PS00108">
    <property type="entry name" value="PROTEIN_KINASE_ST"/>
    <property type="match status" value="1"/>
</dbReference>
<dbReference type="PROSITE" id="PS50011">
    <property type="entry name" value="PROTEIN_KINASE_DOM"/>
    <property type="match status" value="1"/>
</dbReference>
<dbReference type="InterPro" id="IPR000719">
    <property type="entry name" value="Prot_kinase_dom"/>
</dbReference>
<dbReference type="InterPro" id="IPR050108">
    <property type="entry name" value="CDK"/>
</dbReference>
<protein>
    <recommendedName>
        <fullName evidence="2">[RNA-polymerase]-subunit kinase</fullName>
        <ecNumber evidence="2">2.7.11.23</ecNumber>
    </recommendedName>
</protein>
<dbReference type="EC" id="2.7.11.23" evidence="2"/>
<dbReference type="GO" id="GO:0005634">
    <property type="term" value="C:nucleus"/>
    <property type="evidence" value="ECO:0007669"/>
    <property type="project" value="TreeGrafter"/>
</dbReference>
<sequence>MGPFNISTNNLLISNSTPTFRLLFSVPLSPSHPLSRSDLLPSSNSRPRPRPAPASCFSGARRPLHLAPPPSLEARSAFTVVGDSLCLRIVHLEGIVTSSLSHNLYIVFEFIDHDLIGLTAMSGLHFTEQQVKCFMAQILVKLRNCHDRGVLHLDIKDANLLIDGNGVLKITDFGLATFFDVARL</sequence>
<organism evidence="6 7">
    <name type="scientific">Zizania palustris</name>
    <name type="common">Northern wild rice</name>
    <dbReference type="NCBI Taxonomy" id="103762"/>
    <lineage>
        <taxon>Eukaryota</taxon>
        <taxon>Viridiplantae</taxon>
        <taxon>Streptophyta</taxon>
        <taxon>Embryophyta</taxon>
        <taxon>Tracheophyta</taxon>
        <taxon>Spermatophyta</taxon>
        <taxon>Magnoliopsida</taxon>
        <taxon>Liliopsida</taxon>
        <taxon>Poales</taxon>
        <taxon>Poaceae</taxon>
        <taxon>BOP clade</taxon>
        <taxon>Oryzoideae</taxon>
        <taxon>Oryzeae</taxon>
        <taxon>Zizaniinae</taxon>
        <taxon>Zizania</taxon>
    </lineage>
</organism>
<evidence type="ECO:0000256" key="4">
    <source>
        <dbReference type="SAM" id="MobiDB-lite"/>
    </source>
</evidence>
<accession>A0A8J6BNV0</accession>
<feature type="domain" description="Protein kinase" evidence="5">
    <location>
        <begin position="1"/>
        <end position="184"/>
    </location>
</feature>
<dbReference type="OrthoDB" id="2914378at2759"/>
<keyword evidence="3" id="KW-0597">Phosphoprotein</keyword>
<dbReference type="GO" id="GO:0000307">
    <property type="term" value="C:cyclin-dependent protein kinase holoenzyme complex"/>
    <property type="evidence" value="ECO:0007669"/>
    <property type="project" value="TreeGrafter"/>
</dbReference>
<comment type="caution">
    <text evidence="6">The sequence shown here is derived from an EMBL/GenBank/DDBJ whole genome shotgun (WGS) entry which is preliminary data.</text>
</comment>
<dbReference type="PANTHER" id="PTHR24056:SF481">
    <property type="entry name" value="OS02G0559300 PROTEIN"/>
    <property type="match status" value="1"/>
</dbReference>
<dbReference type="GO" id="GO:0008353">
    <property type="term" value="F:RNA polymerase II CTD heptapeptide repeat kinase activity"/>
    <property type="evidence" value="ECO:0007669"/>
    <property type="project" value="UniProtKB-EC"/>
</dbReference>
<dbReference type="GO" id="GO:0032968">
    <property type="term" value="P:positive regulation of transcription elongation by RNA polymerase II"/>
    <property type="evidence" value="ECO:0007669"/>
    <property type="project" value="TreeGrafter"/>
</dbReference>
<evidence type="ECO:0000259" key="5">
    <source>
        <dbReference type="PROSITE" id="PS50011"/>
    </source>
</evidence>
<dbReference type="Proteomes" id="UP000729402">
    <property type="component" value="Unassembled WGS sequence"/>
</dbReference>
<reference evidence="6" key="1">
    <citation type="journal article" date="2021" name="bioRxiv">
        <title>Whole Genome Assembly and Annotation of Northern Wild Rice, Zizania palustris L., Supports a Whole Genome Duplication in the Zizania Genus.</title>
        <authorList>
            <person name="Haas M."/>
            <person name="Kono T."/>
            <person name="Macchietto M."/>
            <person name="Millas R."/>
            <person name="McGilp L."/>
            <person name="Shao M."/>
            <person name="Duquette J."/>
            <person name="Hirsch C.N."/>
            <person name="Kimball J."/>
        </authorList>
    </citation>
    <scope>NUCLEOTIDE SEQUENCE</scope>
    <source>
        <tissue evidence="6">Fresh leaf tissue</tissue>
    </source>
</reference>
<feature type="compositionally biased region" description="Low complexity" evidence="4">
    <location>
        <begin position="30"/>
        <end position="46"/>
    </location>
</feature>
<gene>
    <name evidence="6" type="ORF">GUJ93_ZPchr0010g8371</name>
</gene>
<reference evidence="6" key="2">
    <citation type="submission" date="2021-02" db="EMBL/GenBank/DDBJ databases">
        <authorList>
            <person name="Kimball J.A."/>
            <person name="Haas M.W."/>
            <person name="Macchietto M."/>
            <person name="Kono T."/>
            <person name="Duquette J."/>
            <person name="Shao M."/>
        </authorList>
    </citation>
    <scope>NUCLEOTIDE SEQUENCE</scope>
    <source>
        <tissue evidence="6">Fresh leaf tissue</tissue>
    </source>
</reference>
<dbReference type="GO" id="GO:0005524">
    <property type="term" value="F:ATP binding"/>
    <property type="evidence" value="ECO:0007669"/>
    <property type="project" value="InterPro"/>
</dbReference>
<keyword evidence="7" id="KW-1185">Reference proteome</keyword>
<feature type="region of interest" description="Disordered" evidence="4">
    <location>
        <begin position="30"/>
        <end position="62"/>
    </location>
</feature>
<evidence type="ECO:0000313" key="6">
    <source>
        <dbReference type="EMBL" id="KAG8088375.1"/>
    </source>
</evidence>
<dbReference type="InterPro" id="IPR008271">
    <property type="entry name" value="Ser/Thr_kinase_AS"/>
</dbReference>
<evidence type="ECO:0000313" key="7">
    <source>
        <dbReference type="Proteomes" id="UP000729402"/>
    </source>
</evidence>
<comment type="similarity">
    <text evidence="1">Belongs to the protein kinase superfamily. CMGC Ser/Thr protein kinase family. CDC2/CDKX subfamily.</text>
</comment>
<name>A0A8J6BNV0_ZIZPA</name>
<evidence type="ECO:0000256" key="2">
    <source>
        <dbReference type="ARBA" id="ARBA00012409"/>
    </source>
</evidence>
<dbReference type="EMBL" id="JAAALK010000082">
    <property type="protein sequence ID" value="KAG8088375.1"/>
    <property type="molecule type" value="Genomic_DNA"/>
</dbReference>
<proteinExistence type="inferred from homology"/>
<dbReference type="AlphaFoldDB" id="A0A8J6BNV0"/>
<dbReference type="Pfam" id="PF00069">
    <property type="entry name" value="Pkinase"/>
    <property type="match status" value="1"/>
</dbReference>
<evidence type="ECO:0000256" key="1">
    <source>
        <dbReference type="ARBA" id="ARBA00006485"/>
    </source>
</evidence>
<dbReference type="PANTHER" id="PTHR24056">
    <property type="entry name" value="CELL DIVISION PROTEIN KINASE"/>
    <property type="match status" value="1"/>
</dbReference>